<accession>A0A7Y1MUD3</accession>
<feature type="domain" description="ABC transporter" evidence="1">
    <location>
        <begin position="4"/>
        <end position="228"/>
    </location>
</feature>
<dbReference type="PANTHER" id="PTHR43038">
    <property type="entry name" value="ATP-BINDING CASSETTE, SUB-FAMILY H, MEMBER 1"/>
    <property type="match status" value="1"/>
</dbReference>
<dbReference type="Pfam" id="PF00005">
    <property type="entry name" value="ABC_tran"/>
    <property type="match status" value="1"/>
</dbReference>
<sequence>MGRFSAQAISFKYAEHTIFKEASMKVESGSISGLLGPNGSGKTTFFDIACNLRKVDVGAVKDEFSSRVYLSQVISTPAVFRMSDIFKMITLFCSDKKISKEKSIEKLEVWSPTLVDRYLSIWNKKSSLCSYGEKRWFFTLSLLSVAADFVILDEPTAGVDPEFRYHIWKCLRGAANEGAAIMVSSHNVEEVTSGCDDFYMLAQQRFNHFTNAVSFMNHYDATTLDEAFIKAANIRDPL</sequence>
<dbReference type="InterPro" id="IPR003439">
    <property type="entry name" value="ABC_transporter-like_ATP-bd"/>
</dbReference>
<dbReference type="GO" id="GO:0005524">
    <property type="term" value="F:ATP binding"/>
    <property type="evidence" value="ECO:0007669"/>
    <property type="project" value="InterPro"/>
</dbReference>
<dbReference type="PROSITE" id="PS50893">
    <property type="entry name" value="ABC_TRANSPORTER_2"/>
    <property type="match status" value="1"/>
</dbReference>
<evidence type="ECO:0000313" key="2">
    <source>
        <dbReference type="EMBL" id="NNA98533.1"/>
    </source>
</evidence>
<dbReference type="EMBL" id="JAAQYP010000060">
    <property type="protein sequence ID" value="NNA98533.1"/>
    <property type="molecule type" value="Genomic_DNA"/>
</dbReference>
<proteinExistence type="predicted"/>
<dbReference type="Proteomes" id="UP000542111">
    <property type="component" value="Unassembled WGS sequence"/>
</dbReference>
<dbReference type="AlphaFoldDB" id="A0A7Y1MUD3"/>
<organism evidence="2 3">
    <name type="scientific">Pseudomonas gessardii</name>
    <dbReference type="NCBI Taxonomy" id="78544"/>
    <lineage>
        <taxon>Bacteria</taxon>
        <taxon>Pseudomonadati</taxon>
        <taxon>Pseudomonadota</taxon>
        <taxon>Gammaproteobacteria</taxon>
        <taxon>Pseudomonadales</taxon>
        <taxon>Pseudomonadaceae</taxon>
        <taxon>Pseudomonas</taxon>
    </lineage>
</organism>
<dbReference type="InterPro" id="IPR027417">
    <property type="entry name" value="P-loop_NTPase"/>
</dbReference>
<dbReference type="PANTHER" id="PTHR43038:SF7">
    <property type="entry name" value="ABC TRANSPORT SYSTEM ATP-BINDING PROTEIN"/>
    <property type="match status" value="1"/>
</dbReference>
<name>A0A7Y1MUD3_9PSED</name>
<evidence type="ECO:0000313" key="3">
    <source>
        <dbReference type="Proteomes" id="UP000542111"/>
    </source>
</evidence>
<dbReference type="RefSeq" id="WP_169898906.1">
    <property type="nucleotide sequence ID" value="NZ_JAAQYP010000060.1"/>
</dbReference>
<dbReference type="GO" id="GO:0016887">
    <property type="term" value="F:ATP hydrolysis activity"/>
    <property type="evidence" value="ECO:0007669"/>
    <property type="project" value="InterPro"/>
</dbReference>
<protein>
    <submittedName>
        <fullName evidence="2">AAA family ATPase</fullName>
    </submittedName>
</protein>
<reference evidence="2 3" key="1">
    <citation type="journal article" date="2020" name="Front. Microbiol.">
        <title>Genetic Organization of the aprX-lipA2 Operon Affects the Proteolytic Potential of Pseudomonas Species in Milk.</title>
        <authorList>
            <person name="Maier C."/>
            <person name="Huptas C."/>
            <person name="von Neubeck M."/>
            <person name="Scherer S."/>
            <person name="Wenning M."/>
            <person name="Lucking G."/>
        </authorList>
    </citation>
    <scope>NUCLEOTIDE SEQUENCE [LARGE SCALE GENOMIC DNA]</scope>
    <source>
        <strain evidence="2 3">G4779</strain>
    </source>
</reference>
<evidence type="ECO:0000259" key="1">
    <source>
        <dbReference type="PROSITE" id="PS50893"/>
    </source>
</evidence>
<gene>
    <name evidence="2" type="ORF">HBO33_25580</name>
</gene>
<comment type="caution">
    <text evidence="2">The sequence shown here is derived from an EMBL/GenBank/DDBJ whole genome shotgun (WGS) entry which is preliminary data.</text>
</comment>
<dbReference type="SUPFAM" id="SSF52540">
    <property type="entry name" value="P-loop containing nucleoside triphosphate hydrolases"/>
    <property type="match status" value="1"/>
</dbReference>
<dbReference type="Gene3D" id="3.40.50.300">
    <property type="entry name" value="P-loop containing nucleotide triphosphate hydrolases"/>
    <property type="match status" value="1"/>
</dbReference>